<feature type="chain" id="PRO_5043459553" evidence="1">
    <location>
        <begin position="23"/>
        <end position="657"/>
    </location>
</feature>
<keyword evidence="1" id="KW-0732">Signal</keyword>
<evidence type="ECO:0000256" key="1">
    <source>
        <dbReference type="SAM" id="SignalP"/>
    </source>
</evidence>
<protein>
    <submittedName>
        <fullName evidence="2">Two-component regulator propeller domain-containing protein</fullName>
    </submittedName>
</protein>
<proteinExistence type="predicted"/>
<name>A0AAU8FID5_9BACT</name>
<dbReference type="RefSeq" id="WP_353719012.1">
    <property type="nucleotide sequence ID" value="NZ_CP159289.1"/>
</dbReference>
<dbReference type="Pfam" id="PF07494">
    <property type="entry name" value="Reg_prop"/>
    <property type="match status" value="2"/>
</dbReference>
<dbReference type="Gene3D" id="2.130.10.10">
    <property type="entry name" value="YVTN repeat-like/Quinoprotein amine dehydrogenase"/>
    <property type="match status" value="2"/>
</dbReference>
<evidence type="ECO:0000313" key="2">
    <source>
        <dbReference type="EMBL" id="XCH23688.1"/>
    </source>
</evidence>
<dbReference type="InterPro" id="IPR015943">
    <property type="entry name" value="WD40/YVTN_repeat-like_dom_sf"/>
</dbReference>
<reference evidence="2" key="1">
    <citation type="submission" date="2024-06" db="EMBL/GenBank/DDBJ databases">
        <title>Sequencing and assembly of the genome of Dyadobacter sp. strain 676, a symbiont of Cyamopsis tetragonoloba.</title>
        <authorList>
            <person name="Guro P."/>
            <person name="Sazanova A."/>
            <person name="Kuznetsova I."/>
            <person name="Belimov A."/>
            <person name="Safronova V."/>
        </authorList>
    </citation>
    <scope>NUCLEOTIDE SEQUENCE</scope>
    <source>
        <strain evidence="2">676</strain>
    </source>
</reference>
<sequence length="657" mass="74559">MHPFYKAPFLLVLCLFTLPHISAGQKAPNQQASVPGYDVRHFTDENGLPQNSVKSIARDERGNVWLATERGLVRFDGNRFVSFDKLGDSYAARSISGFYLDPENGRDDLLAMTNNEVWVRVVGGKAAIDTSLKGYPLRRSANIPKIRKLHLIEALPDLNEDALTHYRHEIAALYPAPGARHFAYDEQDVGYYVNNKMTKLFHFPGMSFFRFFRLGDDLYYLHENLSLTRFPGPGGGSRPRESILSGAISEDLKLTSGHRIFWNNCSNQAFVSAGRRLYELQPAGDGSLRSTLILDGFDFQAAGIKTIHLNRETGRLFLGSQLHGLYVLSKKQFRTISAPRASLDNVYYGQALLDNNKIITVNGTVFSLDENGSVTSHLKLMEKSVDWDKYSILKDRAGTIWCKRRETLFRFDGDGEHIISTWKIPDEIKQLYEGRDGRIWIGTNATGLYYIDPSQPGVQPRYFAGKHLSNISWIQHQTAEILWIGTGKGLYKIHLRTKRITCITGLASFYIRSLYIPDGRDEIWITTYANGLFLLKGNKLTQFPVDKEQYLASAHCMTEDKNGFFWITTNKGLFQIKRSDLLAYARKPFDLYYHYYSKTAGFNTNEFNGGCQPCALRAPGGHRVSPVDRRPRVVRAGTDATGAPRRADFHRQFGRRR</sequence>
<dbReference type="EMBL" id="CP159289">
    <property type="protein sequence ID" value="XCH23688.1"/>
    <property type="molecule type" value="Genomic_DNA"/>
</dbReference>
<accession>A0AAU8FID5</accession>
<organism evidence="2">
    <name type="scientific">Dyadobacter sp. 676</name>
    <dbReference type="NCBI Taxonomy" id="3088362"/>
    <lineage>
        <taxon>Bacteria</taxon>
        <taxon>Pseudomonadati</taxon>
        <taxon>Bacteroidota</taxon>
        <taxon>Cytophagia</taxon>
        <taxon>Cytophagales</taxon>
        <taxon>Spirosomataceae</taxon>
        <taxon>Dyadobacter</taxon>
    </lineage>
</organism>
<dbReference type="AlphaFoldDB" id="A0AAU8FID5"/>
<gene>
    <name evidence="2" type="ORF">ABV298_25795</name>
</gene>
<dbReference type="InterPro" id="IPR011110">
    <property type="entry name" value="Reg_prop"/>
</dbReference>
<feature type="signal peptide" evidence="1">
    <location>
        <begin position="1"/>
        <end position="22"/>
    </location>
</feature>
<dbReference type="SUPFAM" id="SSF63829">
    <property type="entry name" value="Calcium-dependent phosphotriesterase"/>
    <property type="match status" value="2"/>
</dbReference>